<evidence type="ECO:0000259" key="16">
    <source>
        <dbReference type="PROSITE" id="PS50825"/>
    </source>
</evidence>
<feature type="domain" description="Sushi" evidence="17">
    <location>
        <begin position="2018"/>
        <end position="2075"/>
    </location>
</feature>
<accession>A0A4U1EH17</accession>
<dbReference type="SMART" id="SM00179">
    <property type="entry name" value="EGF_CA"/>
    <property type="match status" value="6"/>
</dbReference>
<feature type="disulfide bond" evidence="11">
    <location>
        <begin position="1326"/>
        <end position="1335"/>
    </location>
</feature>
<dbReference type="FunFam" id="2.60.120.200:FF:000012">
    <property type="entry name" value="neuronal pentraxin receptor"/>
    <property type="match status" value="1"/>
</dbReference>
<evidence type="ECO:0000259" key="17">
    <source>
        <dbReference type="PROSITE" id="PS50923"/>
    </source>
</evidence>
<dbReference type="InterPro" id="IPR000742">
    <property type="entry name" value="EGF"/>
</dbReference>
<dbReference type="GO" id="GO:0007435">
    <property type="term" value="P:salivary gland morphogenesis"/>
    <property type="evidence" value="ECO:0007669"/>
    <property type="project" value="UniProtKB-ARBA"/>
</dbReference>
<dbReference type="InterPro" id="IPR018097">
    <property type="entry name" value="EGF_Ca-bd_CS"/>
</dbReference>
<dbReference type="FunFam" id="2.10.25.10:FF:000109">
    <property type="entry name" value="Notch homolog 4, [Drosophila]"/>
    <property type="match status" value="1"/>
</dbReference>
<feature type="disulfide bond" evidence="11">
    <location>
        <begin position="1454"/>
        <end position="1463"/>
    </location>
</feature>
<feature type="domain" description="HYR" evidence="16">
    <location>
        <begin position="637"/>
        <end position="719"/>
    </location>
</feature>
<evidence type="ECO:0000259" key="18">
    <source>
        <dbReference type="PROSITE" id="PS51828"/>
    </source>
</evidence>
<dbReference type="SUPFAM" id="SSF49899">
    <property type="entry name" value="Concanavalin A-like lectins/glucanases"/>
    <property type="match status" value="1"/>
</dbReference>
<feature type="domain" description="Sushi" evidence="17">
    <location>
        <begin position="1765"/>
        <end position="1823"/>
    </location>
</feature>
<evidence type="ECO:0000256" key="10">
    <source>
        <dbReference type="ARBA" id="ARBA00023180"/>
    </source>
</evidence>
<dbReference type="GO" id="GO:0001944">
    <property type="term" value="P:vasculature development"/>
    <property type="evidence" value="ECO:0007669"/>
    <property type="project" value="UniProtKB-ARBA"/>
</dbReference>
<dbReference type="Gene3D" id="2.10.25.10">
    <property type="entry name" value="Laminin"/>
    <property type="match status" value="6"/>
</dbReference>
<dbReference type="PANTHER" id="PTHR45656">
    <property type="entry name" value="PROTEIN CBR-CLEC-78"/>
    <property type="match status" value="1"/>
</dbReference>
<feature type="disulfide bond" evidence="11">
    <location>
        <begin position="1416"/>
        <end position="1425"/>
    </location>
</feature>
<keyword evidence="7" id="KW-0106">Calcium</keyword>
<dbReference type="SUPFAM" id="SSF53300">
    <property type="entry name" value="vWA-like"/>
    <property type="match status" value="1"/>
</dbReference>
<dbReference type="Pfam" id="PF00092">
    <property type="entry name" value="VWA"/>
    <property type="match status" value="1"/>
</dbReference>
<dbReference type="Pfam" id="PF07699">
    <property type="entry name" value="Ephrin_rec_like"/>
    <property type="match status" value="2"/>
</dbReference>
<feature type="disulfide bond" evidence="12">
    <location>
        <begin position="2368"/>
        <end position="2395"/>
    </location>
</feature>
<dbReference type="SUPFAM" id="SSF57196">
    <property type="entry name" value="EGF/Laminin"/>
    <property type="match status" value="4"/>
</dbReference>
<evidence type="ECO:0000259" key="14">
    <source>
        <dbReference type="PROSITE" id="PS50026"/>
    </source>
</evidence>
<keyword evidence="4 11" id="KW-0245">EGF-like domain</keyword>
<dbReference type="SMART" id="SM01411">
    <property type="entry name" value="Ephrin_rec_like"/>
    <property type="match status" value="2"/>
</dbReference>
<dbReference type="SUPFAM" id="SSF57184">
    <property type="entry name" value="Growth factor receptor domain"/>
    <property type="match status" value="2"/>
</dbReference>
<proteinExistence type="predicted"/>
<dbReference type="GO" id="GO:0043005">
    <property type="term" value="C:neuron projection"/>
    <property type="evidence" value="ECO:0007669"/>
    <property type="project" value="UniProtKB-ARBA"/>
</dbReference>
<dbReference type="PROSITE" id="PS01186">
    <property type="entry name" value="EGF_2"/>
    <property type="match status" value="5"/>
</dbReference>
<keyword evidence="9 11" id="KW-1015">Disulfide bond</keyword>
<evidence type="ECO:0000256" key="13">
    <source>
        <dbReference type="SAM" id="MobiDB-lite"/>
    </source>
</evidence>
<dbReference type="InterPro" id="IPR035976">
    <property type="entry name" value="Sushi/SCR/CCP_sf"/>
</dbReference>
<evidence type="ECO:0000256" key="6">
    <source>
        <dbReference type="ARBA" id="ARBA00022737"/>
    </source>
</evidence>
<dbReference type="SMART" id="SM00159">
    <property type="entry name" value="PTX"/>
    <property type="match status" value="1"/>
</dbReference>
<dbReference type="FunFam" id="2.10.25.10:FF:000117">
    <property type="entry name" value="Delta-like protein"/>
    <property type="match status" value="1"/>
</dbReference>
<feature type="domain" description="Sushi" evidence="17">
    <location>
        <begin position="2215"/>
        <end position="2276"/>
    </location>
</feature>
<evidence type="ECO:0000256" key="1">
    <source>
        <dbReference type="ARBA" id="ARBA00004370"/>
    </source>
</evidence>
<dbReference type="InterPro" id="IPR000436">
    <property type="entry name" value="Sushi_SCR_CCP_dom"/>
</dbReference>
<feature type="domain" description="EGF-like" evidence="14">
    <location>
        <begin position="1390"/>
        <end position="1426"/>
    </location>
</feature>
<feature type="domain" description="EGF-like" evidence="14">
    <location>
        <begin position="1466"/>
        <end position="1502"/>
    </location>
</feature>
<protein>
    <recommendedName>
        <fullName evidence="21">Sushi, von Willebrand factor type A, EGF and pentraxin domain-containing protein 1</fullName>
    </recommendedName>
</protein>
<feature type="domain" description="HYR" evidence="16">
    <location>
        <begin position="720"/>
        <end position="801"/>
    </location>
</feature>
<dbReference type="Pfam" id="PF07645">
    <property type="entry name" value="EGF_CA"/>
    <property type="match status" value="1"/>
</dbReference>
<feature type="domain" description="Sushi" evidence="17">
    <location>
        <begin position="2076"/>
        <end position="2156"/>
    </location>
</feature>
<dbReference type="GO" id="GO:0005576">
    <property type="term" value="C:extracellular region"/>
    <property type="evidence" value="ECO:0007669"/>
    <property type="project" value="UniProtKB-SubCell"/>
</dbReference>
<dbReference type="FunFam" id="2.10.25.10:FF:000123">
    <property type="entry name" value="Crumbs homolog 1 (Drosophila)"/>
    <property type="match status" value="1"/>
</dbReference>
<evidence type="ECO:0000256" key="11">
    <source>
        <dbReference type="PROSITE-ProRule" id="PRU00076"/>
    </source>
</evidence>
<keyword evidence="5" id="KW-0732">Signal</keyword>
<dbReference type="Proteomes" id="UP000308365">
    <property type="component" value="Unassembled WGS sequence"/>
</dbReference>
<dbReference type="PROSITE" id="PS50234">
    <property type="entry name" value="VWFA"/>
    <property type="match status" value="1"/>
</dbReference>
<sequence>SDERALRLAAAVPCPEPRAAHAPRRAGRLSVSPRRADACAPGGRSVSSAMWARLAFCCWGLALVSGWATFQQLSPSRNFSFRLFPEAAPETPGRLPAPPGPGEDAAAEESKVERLGQAFRRRVRRLRELSERLELVFLVDESSSVGQANFLSELKFVRKLLSDFPVVSTATRVAIVTFSSKNNVVPRVDYISSRRAHQHKCALLSREIPAITYRGGGTYTKGAFQQAAGQTVAKLEQQILRHSRENSTKVIFLITDGYSNGGDPRPIAASLRDFGVEIFTFGIWQGNIRELNDMASTPKEEHCYLLHSFEEFEALARRALHEAGKDCCDQMASCKCGTHTGQFECICEKGYYGKGLQYECTEDLFPISRIIPLKPFTFSSPFVQCFEPKQGAQCFLHVYNYSVLLGLAHPGHTNQKVHQEESARAFHVLMKITLLHPEVLPLKTVSARRGTGHLARAAKPPENGYFIQNTCNSHFNAACGVRCHPGFDLVGSSIFLCLPDGLWSGSESSCRVRTCPRLRQPKHGRLSCSTGELSYRTVCLVTCDEGYRLEGSARLTCQVNAQWDGLEPRCVERHCSTFQKPKGVIVSPPNCGKHPAKPGTICQLSCHQGFILSGGREEVRCTTSGKWSAKVQTAACEDVEAPQINCPADIEAETQEQQDSANITWQIPTAKDNSGEKVSIHVHPAFTPPYLFPIGDVAITYTATDLSSNQASCTFHIKVIDVEPPSIDWCRSPPPVQVSEKEHAATWDEPQFSDNSGAVLAITRSHTPGDLFPHGETVVRYTATDASGNNRTCDIHIIIKGSPCEVPFTPVNGDFLCSQDSAGVNCTLSCLEGYDFTEGSTDKYYCAYEDGIWKPPYSTEWPDCAIKRFANHGFKSFEMLYKATRCDDTDLLKKFSEAFETTLGKMVPSFCSDADDIDCRLEDLTKKYCLEYNYEYENGFAIGPVGWGAANRLDYSYDDFLDTVRETPTGAGKARSSRIKRSAPLSDHKIKLIFNITASVPLPDERNDTLELENQQRLIKTLETITNRLKRTLTKEPMYSFHLASEMLVADSNSLETEKAFLFCRPGSMLRGRMCVALWEPTILWRILSVKAACWAPIKMKKGSLSANPVQLELTLNISIQEVARNVKCKQGTYSSNGLETCESCPLGSYQPAFGSRGCLVCPENTSTVKRGAVDISACGVPCPVGEFSRSGLMPCYPCPRDYYQPNPGKSFCLSCPFYGTTTITGARSITDCSTAEESIVPVASPGHIKKKYEVSSQASPFYIYKIFSNGILGKQFVIIHVPQRKTTRVETSSLKCETDIDECSSLPCYNNGICKDQVGEFICECPSGYTGQLCEENINECSSSPCSNKGTCVDGLAGYRCTCVKGYMGVNTRAPSRPHPSPGLHCETEVNECQSSPCLNNAVCEDQLGGFLCKCLPGFLGNRCEINMDECFSQPCKNGATCKDGANSFRCQCAVGFTGPHCDLNINECQSNPCRNQATCVDELNSYSCKCQPGFSGSRCETGIYELNVINNDTNHNDIITVSVFTCTEHHLYTKNYAKHFVLILHSHPLDWFMLSPSAGFNLDFEVSGIYGYVMLDGVLPSLRAVTCTFWMKSSDTTNYGTPISYALENGSDNTFLLTDYNGWVLYVNGKEKITDCPSVNDGSWHHIAITWTSADGAWKVYIDGKLSDGGVGLSVGSPIPGGGALVLGQEQDKKGEGFNPAESFVGSISQLNLWDYVLSPQQVKSLASSCPEELRKGNVLAWPDFLSGIVGRVKIDSKSLFCSDCPPLEGSVPHLRTASGDVKPGSRISLFCDPGFQMVGNPVQYCLNQGQWTQPLPLCERISCGVPPPLENGFYSAEDFHAGSTVTYQCNNGYYLLGDSRMFCTDNGSWNGISPSCLDVDECAVGSDCSEHASCLNTNGSYLCSCIPPYTGDGKNCAASVSLDFMPFPSKAFFPPQDLTGTLTVVEFFCYETLHEPIKCKAPGNPENGRSSGEIYTVGSEVTFSCDEGHQLMGVAKITCLESGEWSHLIPYCEPVSCGAPAIPENGGIDGSAFTYGSKVIYRCNKGYTLEGEKESSCLASSSWSHSPPLCELVKCSSPEDINNGKYILSGLTYLSTASYSCENGYRYSPRHQPSFLQYPVPHYLLSGFHLHGPLVIECSASGSWDRAPPTCHLVVCGEPPAIKDAVTTGSNFTFGNTVTYTCKEGYTLAGPDTIECLANGKWSRSDQQCLAVSCDEPPSVEHASPETAHRLFGDIAFYYCSDGYSLADNSQLLCNAQGKWVPPEGQAVPRCIAHFCEKPPAVSYSILESVSKAKFAAGSVVSFKCTEGFVLNTSAKIECLRGGQWNPSPMSIQCIPVRCGEPPRIMNGYAIGSNYSFGAVVAYSCNRGFYIKGEKKSACEATGQWSSPIPTCHPVSCNEPPKVENGFLEVRD</sequence>
<feature type="non-terminal residue" evidence="19">
    <location>
        <position position="1"/>
    </location>
</feature>
<dbReference type="PROSITE" id="PS51828">
    <property type="entry name" value="PTX_2"/>
    <property type="match status" value="1"/>
</dbReference>
<keyword evidence="12" id="KW-0768">Sushi</keyword>
<feature type="disulfide bond" evidence="12">
    <location>
        <begin position="2279"/>
        <end position="2322"/>
    </location>
</feature>
<evidence type="ECO:0008006" key="21">
    <source>
        <dbReference type="Google" id="ProtNLM"/>
    </source>
</evidence>
<dbReference type="Gene3D" id="2.10.50.10">
    <property type="entry name" value="Tumor Necrosis Factor Receptor, subunit A, domain 2"/>
    <property type="match status" value="1"/>
</dbReference>
<evidence type="ECO:0000256" key="2">
    <source>
        <dbReference type="ARBA" id="ARBA00004613"/>
    </source>
</evidence>
<feature type="disulfide bond" evidence="12">
    <location>
        <begin position="543"/>
        <end position="570"/>
    </location>
</feature>
<dbReference type="PROSITE" id="PS50825">
    <property type="entry name" value="HYR"/>
    <property type="match status" value="2"/>
</dbReference>
<dbReference type="SMART" id="SM00181">
    <property type="entry name" value="EGF"/>
    <property type="match status" value="7"/>
</dbReference>
<keyword evidence="6" id="KW-0677">Repeat</keyword>
<feature type="domain" description="EGF-like" evidence="14">
    <location>
        <begin position="1338"/>
        <end position="1374"/>
    </location>
</feature>
<dbReference type="InterPro" id="IPR036465">
    <property type="entry name" value="vWFA_dom_sf"/>
</dbReference>
<keyword evidence="3" id="KW-0964">Secreted</keyword>
<dbReference type="CDD" id="cd01450">
    <property type="entry name" value="vWFA_subfamily_ECM"/>
    <property type="match status" value="1"/>
</dbReference>
<keyword evidence="10" id="KW-0325">Glycoprotein</keyword>
<evidence type="ECO:0000256" key="5">
    <source>
        <dbReference type="ARBA" id="ARBA00022729"/>
    </source>
</evidence>
<evidence type="ECO:0000259" key="15">
    <source>
        <dbReference type="PROSITE" id="PS50234"/>
    </source>
</evidence>
<comment type="caution">
    <text evidence="11">Lacks conserved residue(s) required for the propagation of feature annotation.</text>
</comment>
<dbReference type="FunFam" id="3.40.50.410:FF:000070">
    <property type="entry name" value="sushi, von Willebrand factor type A, EGF and pentraxin domain-containing protein 1"/>
    <property type="match status" value="1"/>
</dbReference>
<dbReference type="Pfam" id="PF02494">
    <property type="entry name" value="HYR"/>
    <property type="match status" value="2"/>
</dbReference>
<dbReference type="PROSITE" id="PS00010">
    <property type="entry name" value="ASX_HYDROXYL"/>
    <property type="match status" value="6"/>
</dbReference>
<dbReference type="InterPro" id="IPR009030">
    <property type="entry name" value="Growth_fac_rcpt_cys_sf"/>
</dbReference>
<dbReference type="Pfam" id="PF00354">
    <property type="entry name" value="Pentaxin"/>
    <property type="match status" value="1"/>
</dbReference>
<feature type="domain" description="EGF-like" evidence="14">
    <location>
        <begin position="1300"/>
        <end position="1336"/>
    </location>
</feature>
<feature type="domain" description="Sushi" evidence="17">
    <location>
        <begin position="1960"/>
        <end position="2017"/>
    </location>
</feature>
<dbReference type="FunFam" id="2.10.70.10:FF:000183">
    <property type="entry name" value="Sushi, von Willebrand factor type A, EGF and pentraxin domain containing 1"/>
    <property type="match status" value="1"/>
</dbReference>
<dbReference type="Gene3D" id="2.60.120.200">
    <property type="match status" value="1"/>
</dbReference>
<dbReference type="FunFam" id="2.10.50.10:FF:000018">
    <property type="entry name" value="Sushi, von Willebrand factor type A, EGF and pentraxin domain-containing 1"/>
    <property type="match status" value="1"/>
</dbReference>
<feature type="domain" description="Sushi" evidence="17">
    <location>
        <begin position="2157"/>
        <end position="2214"/>
    </location>
</feature>
<dbReference type="EMBL" id="RWIC01001679">
    <property type="protein sequence ID" value="TKC34906.1"/>
    <property type="molecule type" value="Genomic_DNA"/>
</dbReference>
<dbReference type="Gene3D" id="3.40.50.410">
    <property type="entry name" value="von Willebrand factor, type A domain"/>
    <property type="match status" value="1"/>
</dbReference>
<dbReference type="PROSITE" id="PS01187">
    <property type="entry name" value="EGF_CA"/>
    <property type="match status" value="3"/>
</dbReference>
<dbReference type="Pfam" id="PF00008">
    <property type="entry name" value="EGF"/>
    <property type="match status" value="4"/>
</dbReference>
<feature type="domain" description="Sushi" evidence="17">
    <location>
        <begin position="802"/>
        <end position="866"/>
    </location>
</feature>
<name>A0A4U1EH17_MONMO</name>
<evidence type="ECO:0000256" key="12">
    <source>
        <dbReference type="PROSITE-ProRule" id="PRU00302"/>
    </source>
</evidence>
<evidence type="ECO:0000313" key="20">
    <source>
        <dbReference type="Proteomes" id="UP000308365"/>
    </source>
</evidence>
<dbReference type="CDD" id="cd00054">
    <property type="entry name" value="EGF_CA"/>
    <property type="match status" value="6"/>
</dbReference>
<dbReference type="SMART" id="SM00327">
    <property type="entry name" value="VWA"/>
    <property type="match status" value="1"/>
</dbReference>
<feature type="disulfide bond" evidence="12">
    <location>
        <begin position="2185"/>
        <end position="2212"/>
    </location>
</feature>
<comment type="caution">
    <text evidence="19">The sequence shown here is derived from an EMBL/GenBank/DDBJ whole genome shotgun (WGS) entry which is preliminary data.</text>
</comment>
<dbReference type="InterPro" id="IPR001881">
    <property type="entry name" value="EGF-like_Ca-bd_dom"/>
</dbReference>
<dbReference type="Pfam" id="PF12661">
    <property type="entry name" value="hEGF"/>
    <property type="match status" value="1"/>
</dbReference>
<dbReference type="PRINTS" id="PR00895">
    <property type="entry name" value="PENTAXIN"/>
</dbReference>
<dbReference type="GO" id="GO:0045944">
    <property type="term" value="P:positive regulation of transcription by RNA polymerase II"/>
    <property type="evidence" value="ECO:0007669"/>
    <property type="project" value="UniProtKB-ARBA"/>
</dbReference>
<dbReference type="GO" id="GO:0016020">
    <property type="term" value="C:membrane"/>
    <property type="evidence" value="ECO:0007669"/>
    <property type="project" value="UniProtKB-SubCell"/>
</dbReference>
<organism evidence="19 20">
    <name type="scientific">Monodon monoceros</name>
    <name type="common">Narwhal</name>
    <name type="synonym">Ceratodon monodon</name>
    <dbReference type="NCBI Taxonomy" id="40151"/>
    <lineage>
        <taxon>Eukaryota</taxon>
        <taxon>Metazoa</taxon>
        <taxon>Chordata</taxon>
        <taxon>Craniata</taxon>
        <taxon>Vertebrata</taxon>
        <taxon>Euteleostomi</taxon>
        <taxon>Mammalia</taxon>
        <taxon>Eutheria</taxon>
        <taxon>Laurasiatheria</taxon>
        <taxon>Artiodactyla</taxon>
        <taxon>Whippomorpha</taxon>
        <taxon>Cetacea</taxon>
        <taxon>Odontoceti</taxon>
        <taxon>Monodontidae</taxon>
        <taxon>Monodon</taxon>
    </lineage>
</organism>
<feature type="disulfide bond" evidence="12">
    <location>
        <begin position="483"/>
        <end position="510"/>
    </location>
</feature>
<evidence type="ECO:0000256" key="3">
    <source>
        <dbReference type="ARBA" id="ARBA00022525"/>
    </source>
</evidence>
<feature type="domain" description="Sushi" evidence="17">
    <location>
        <begin position="2277"/>
        <end position="2339"/>
    </location>
</feature>
<feature type="domain" description="Sushi" evidence="17">
    <location>
        <begin position="513"/>
        <end position="572"/>
    </location>
</feature>
<dbReference type="InterPro" id="IPR051277">
    <property type="entry name" value="SEZ6_CSMD_C4BPB_Regulators"/>
</dbReference>
<feature type="domain" description="Sushi" evidence="17">
    <location>
        <begin position="1824"/>
        <end position="1881"/>
    </location>
</feature>
<feature type="region of interest" description="Disordered" evidence="13">
    <location>
        <begin position="90"/>
        <end position="109"/>
    </location>
</feature>
<gene>
    <name evidence="19" type="ORF">EI555_004065</name>
</gene>
<dbReference type="PROSITE" id="PS50026">
    <property type="entry name" value="EGF_3"/>
    <property type="match status" value="6"/>
</dbReference>
<dbReference type="SMART" id="SM00032">
    <property type="entry name" value="CCP"/>
    <property type="match status" value="13"/>
</dbReference>
<reference evidence="20" key="1">
    <citation type="journal article" date="2019" name="IScience">
        <title>Narwhal Genome Reveals Long-Term Low Genetic Diversity despite Current Large Abundance Size.</title>
        <authorList>
            <person name="Westbury M.V."/>
            <person name="Petersen B."/>
            <person name="Garde E."/>
            <person name="Heide-Jorgensen M.P."/>
            <person name="Lorenzen E.D."/>
        </authorList>
    </citation>
    <scope>NUCLEOTIDE SEQUENCE [LARGE SCALE GENOMIC DNA]</scope>
</reference>
<dbReference type="FunFam" id="2.10.70.10:FF:000011">
    <property type="entry name" value="CUB and sushi domain-containing protein 3 isoform A"/>
    <property type="match status" value="2"/>
</dbReference>
<feature type="disulfide bond" evidence="12">
    <location>
        <begin position="1988"/>
        <end position="2015"/>
    </location>
</feature>
<dbReference type="InterPro" id="IPR011641">
    <property type="entry name" value="Tyr-kin_ephrin_A/B_rcpt-like"/>
</dbReference>
<keyword evidence="8" id="KW-0472">Membrane</keyword>
<dbReference type="InterPro" id="IPR002035">
    <property type="entry name" value="VWF_A"/>
</dbReference>
<dbReference type="FunFam" id="2.10.25.10:FF:000038">
    <property type="entry name" value="Fibrillin 2"/>
    <property type="match status" value="1"/>
</dbReference>
<feature type="disulfide bond" evidence="12">
    <location>
        <begin position="2046"/>
        <end position="2073"/>
    </location>
</feature>
<dbReference type="InterPro" id="IPR001759">
    <property type="entry name" value="PTX_dom"/>
</dbReference>
<dbReference type="InterPro" id="IPR000152">
    <property type="entry name" value="EGF-type_Asp/Asn_hydroxyl_site"/>
</dbReference>
<dbReference type="PROSITE" id="PS50923">
    <property type="entry name" value="SUSHI"/>
    <property type="match status" value="13"/>
</dbReference>
<dbReference type="InterPro" id="IPR003410">
    <property type="entry name" value="HYR_dom"/>
</dbReference>
<dbReference type="FunFam" id="2.10.70.10:FF:000003">
    <property type="entry name" value="Versican core protein"/>
    <property type="match status" value="2"/>
</dbReference>
<feature type="domain" description="Pentraxin (PTX)" evidence="18">
    <location>
        <begin position="1560"/>
        <end position="1764"/>
    </location>
</feature>
<feature type="domain" description="VWFA" evidence="15">
    <location>
        <begin position="134"/>
        <end position="319"/>
    </location>
</feature>
<dbReference type="SUPFAM" id="SSF57535">
    <property type="entry name" value="Complement control module/SCR domain"/>
    <property type="match status" value="12"/>
</dbReference>
<dbReference type="GO" id="GO:0005509">
    <property type="term" value="F:calcium ion binding"/>
    <property type="evidence" value="ECO:0007669"/>
    <property type="project" value="InterPro"/>
</dbReference>
<dbReference type="CDD" id="cd00033">
    <property type="entry name" value="CCP"/>
    <property type="match status" value="12"/>
</dbReference>
<feature type="domain" description="Sushi" evidence="17">
    <location>
        <begin position="455"/>
        <end position="512"/>
    </location>
</feature>
<comment type="subcellular location">
    <subcellularLocation>
        <location evidence="1">Membrane</location>
    </subcellularLocation>
    <subcellularLocation>
        <location evidence="2">Secreted</location>
    </subcellularLocation>
</comment>
<dbReference type="Pfam" id="PF00084">
    <property type="entry name" value="Sushi"/>
    <property type="match status" value="11"/>
</dbReference>
<evidence type="ECO:0000313" key="19">
    <source>
        <dbReference type="EMBL" id="TKC34906.1"/>
    </source>
</evidence>
<evidence type="ECO:0000256" key="7">
    <source>
        <dbReference type="ARBA" id="ARBA00022837"/>
    </source>
</evidence>
<feature type="disulfide bond" evidence="11">
    <location>
        <begin position="1492"/>
        <end position="1501"/>
    </location>
</feature>
<feature type="domain" description="EGF-like" evidence="14">
    <location>
        <begin position="1428"/>
        <end position="1464"/>
    </location>
</feature>
<feature type="domain" description="Sushi" evidence="17">
    <location>
        <begin position="2340"/>
        <end position="2397"/>
    </location>
</feature>
<feature type="disulfide bond" evidence="12">
    <location>
        <begin position="1794"/>
        <end position="1821"/>
    </location>
</feature>
<dbReference type="InterPro" id="IPR013320">
    <property type="entry name" value="ConA-like_dom_sf"/>
</dbReference>
<dbReference type="InterPro" id="IPR013032">
    <property type="entry name" value="EGF-like_CS"/>
</dbReference>
<dbReference type="Gene3D" id="2.10.70.10">
    <property type="entry name" value="Complement Module, domain 1"/>
    <property type="match status" value="12"/>
</dbReference>
<feature type="domain" description="EGF-like" evidence="14">
    <location>
        <begin position="1881"/>
        <end position="1920"/>
    </location>
</feature>
<dbReference type="PANTHER" id="PTHR45656:SF15">
    <property type="entry name" value="SUSHI DOMAIN-CONTAINING PROTEIN"/>
    <property type="match status" value="1"/>
</dbReference>
<dbReference type="PROSITE" id="PS00022">
    <property type="entry name" value="EGF_1"/>
    <property type="match status" value="4"/>
</dbReference>
<dbReference type="InterPro" id="IPR049883">
    <property type="entry name" value="NOTCH1_EGF-like"/>
</dbReference>
<dbReference type="FunFam" id="2.10.25.10:FF:000004">
    <property type="entry name" value="Neurogenic locus notch 1"/>
    <property type="match status" value="1"/>
</dbReference>
<dbReference type="FunFam" id="2.10.25.10:FF:000309">
    <property type="entry name" value="Uncharacterized protein, isoform A"/>
    <property type="match status" value="1"/>
</dbReference>
<evidence type="ECO:0000256" key="8">
    <source>
        <dbReference type="ARBA" id="ARBA00023136"/>
    </source>
</evidence>
<evidence type="ECO:0000256" key="9">
    <source>
        <dbReference type="ARBA" id="ARBA00023157"/>
    </source>
</evidence>
<evidence type="ECO:0000256" key="4">
    <source>
        <dbReference type="ARBA" id="ARBA00022536"/>
    </source>
</evidence>
<feature type="domain" description="Sushi" evidence="17">
    <location>
        <begin position="573"/>
        <end position="638"/>
    </location>
</feature>
<feature type="disulfide bond" evidence="12">
    <location>
        <begin position="1852"/>
        <end position="1879"/>
    </location>
</feature>